<evidence type="ECO:0000313" key="3">
    <source>
        <dbReference type="EMBL" id="MBI4921458.1"/>
    </source>
</evidence>
<evidence type="ECO:0000259" key="2">
    <source>
        <dbReference type="Pfam" id="PF07331"/>
    </source>
</evidence>
<keyword evidence="1" id="KW-1133">Transmembrane helix</keyword>
<dbReference type="Proteomes" id="UP000782610">
    <property type="component" value="Unassembled WGS sequence"/>
</dbReference>
<dbReference type="Pfam" id="PF07331">
    <property type="entry name" value="TctB"/>
    <property type="match status" value="1"/>
</dbReference>
<keyword evidence="1" id="KW-0812">Transmembrane</keyword>
<feature type="domain" description="DUF1468" evidence="2">
    <location>
        <begin position="20"/>
        <end position="154"/>
    </location>
</feature>
<accession>A0A933NY94</accession>
<proteinExistence type="predicted"/>
<reference evidence="3" key="1">
    <citation type="submission" date="2020-07" db="EMBL/GenBank/DDBJ databases">
        <title>Huge and variable diversity of episymbiotic CPR bacteria and DPANN archaea in groundwater ecosystems.</title>
        <authorList>
            <person name="He C.Y."/>
            <person name="Keren R."/>
            <person name="Whittaker M."/>
            <person name="Farag I.F."/>
            <person name="Doudna J."/>
            <person name="Cate J.H.D."/>
            <person name="Banfield J.F."/>
        </authorList>
    </citation>
    <scope>NUCLEOTIDE SEQUENCE</scope>
    <source>
        <strain evidence="3">NC_groundwater_1586_Pr3_B-0.1um_66_15</strain>
    </source>
</reference>
<dbReference type="EMBL" id="JACRAF010000020">
    <property type="protein sequence ID" value="MBI4921458.1"/>
    <property type="molecule type" value="Genomic_DNA"/>
</dbReference>
<dbReference type="AlphaFoldDB" id="A0A933NY94"/>
<comment type="caution">
    <text evidence="3">The sequence shown here is derived from an EMBL/GenBank/DDBJ whole genome shotgun (WGS) entry which is preliminary data.</text>
</comment>
<name>A0A933NY94_9HYPH</name>
<sequence>MIEPMAQTTPKRRPDWAALLVAAGLLALGALVAWDASRLGSGGAYARIGPQTIPYAIAVCLAGLAVWTAIEAALGEFPQREQQDKLPILWIVGGLVVQMALIKFAGFSIATGILFAMTARGFGRVSIPKALLSGFLISAAVWFVFARLLQLTLPAGPIERLMIEGAKLLATAFNPQAGPAA</sequence>
<keyword evidence="1" id="KW-0472">Membrane</keyword>
<evidence type="ECO:0000256" key="1">
    <source>
        <dbReference type="SAM" id="Phobius"/>
    </source>
</evidence>
<feature type="transmembrane region" description="Helical" evidence="1">
    <location>
        <begin position="130"/>
        <end position="149"/>
    </location>
</feature>
<organism evidence="3 4">
    <name type="scientific">Devosia nanyangense</name>
    <dbReference type="NCBI Taxonomy" id="1228055"/>
    <lineage>
        <taxon>Bacteria</taxon>
        <taxon>Pseudomonadati</taxon>
        <taxon>Pseudomonadota</taxon>
        <taxon>Alphaproteobacteria</taxon>
        <taxon>Hyphomicrobiales</taxon>
        <taxon>Devosiaceae</taxon>
        <taxon>Devosia</taxon>
    </lineage>
</organism>
<dbReference type="InterPro" id="IPR009936">
    <property type="entry name" value="DUF1468"/>
</dbReference>
<feature type="transmembrane region" description="Helical" evidence="1">
    <location>
        <begin position="86"/>
        <end position="118"/>
    </location>
</feature>
<gene>
    <name evidence="3" type="ORF">HY834_06885</name>
</gene>
<evidence type="ECO:0000313" key="4">
    <source>
        <dbReference type="Proteomes" id="UP000782610"/>
    </source>
</evidence>
<feature type="transmembrane region" description="Helical" evidence="1">
    <location>
        <begin position="56"/>
        <end position="74"/>
    </location>
</feature>
<protein>
    <submittedName>
        <fullName evidence="3">Tripartite tricarboxylate transporter TctB family protein</fullName>
    </submittedName>
</protein>